<comment type="similarity">
    <text evidence="1">Belongs to the sulfatase family.</text>
</comment>
<evidence type="ECO:0000313" key="8">
    <source>
        <dbReference type="EMBL" id="MDP9825044.1"/>
    </source>
</evidence>
<dbReference type="PANTHER" id="PTHR43108">
    <property type="entry name" value="N-ACETYLGLUCOSAMINE-6-SULFATASE FAMILY MEMBER"/>
    <property type="match status" value="1"/>
</dbReference>
<evidence type="ECO:0000256" key="6">
    <source>
        <dbReference type="SAM" id="SignalP"/>
    </source>
</evidence>
<dbReference type="SUPFAM" id="SSF53649">
    <property type="entry name" value="Alkaline phosphatase-like"/>
    <property type="match status" value="1"/>
</dbReference>
<dbReference type="RefSeq" id="WP_307238422.1">
    <property type="nucleotide sequence ID" value="NZ_JAUSQZ010000001.1"/>
</dbReference>
<organism evidence="8 9">
    <name type="scientific">Kineosporia succinea</name>
    <dbReference type="NCBI Taxonomy" id="84632"/>
    <lineage>
        <taxon>Bacteria</taxon>
        <taxon>Bacillati</taxon>
        <taxon>Actinomycetota</taxon>
        <taxon>Actinomycetes</taxon>
        <taxon>Kineosporiales</taxon>
        <taxon>Kineosporiaceae</taxon>
        <taxon>Kineosporia</taxon>
    </lineage>
</organism>
<dbReference type="EMBL" id="JAUSQZ010000001">
    <property type="protein sequence ID" value="MDP9825044.1"/>
    <property type="molecule type" value="Genomic_DNA"/>
</dbReference>
<feature type="chain" id="PRO_5046431395" evidence="6">
    <location>
        <begin position="22"/>
        <end position="502"/>
    </location>
</feature>
<name>A0ABT9NY15_9ACTN</name>
<keyword evidence="4" id="KW-0325">Glycoprotein</keyword>
<sequence>MLRSRTAGAMLSAVLVLAACASGAPVPNGASPTSPGTDTASVSTQDPTKPNIVFVLTDDLSMNLAPYMPAVQQMRAEGTTFENFFVTNSLCCPSRTTILTGRYPHNTGIRTNTEATGGGYQVFKRKGLDEDTFATDLQAAGYRTAMMGKYLNEYQPGSPKKPTASNPVGYDEWALAASGYAGFSYNLNVNGEVTHHGRAESDYLTDVLSGLGQDFVKRSVADGEPFMLELSSFTPHKPYVPAPRHAETYPGLKAPRGDSYGVRNTNAPTWLANQKLTPSRIATMDEQFRMRVQSVQAINDLIVAIRGQLAATGVAGNTYVVFSSDNGYHMGEHSLISGKMTAFDTDIHVPLVVVGPDVPAGGTVGEMASTIDLRPTFGDLAGAVTPTTVDGNSLVPLWNGGTDDQGYVLVEHTGMEVDTMDPDAGIFRSPIPPNYGALRTKDWLYVEYENGQREYYDRTNDPLELHNIVRTLPEKRLRKLSDRLRRAVACSGQAECSVAVRR</sequence>
<dbReference type="PROSITE" id="PS00523">
    <property type="entry name" value="SULFATASE_1"/>
    <property type="match status" value="1"/>
</dbReference>
<feature type="region of interest" description="Disordered" evidence="5">
    <location>
        <begin position="26"/>
        <end position="46"/>
    </location>
</feature>
<dbReference type="Proteomes" id="UP001235712">
    <property type="component" value="Unassembled WGS sequence"/>
</dbReference>
<keyword evidence="2 6" id="KW-0732">Signal</keyword>
<evidence type="ECO:0000256" key="2">
    <source>
        <dbReference type="ARBA" id="ARBA00022729"/>
    </source>
</evidence>
<feature type="signal peptide" evidence="6">
    <location>
        <begin position="1"/>
        <end position="21"/>
    </location>
</feature>
<dbReference type="CDD" id="cd16147">
    <property type="entry name" value="G6S"/>
    <property type="match status" value="1"/>
</dbReference>
<dbReference type="PANTHER" id="PTHR43108:SF8">
    <property type="entry name" value="SD21168P"/>
    <property type="match status" value="1"/>
</dbReference>
<protein>
    <submittedName>
        <fullName evidence="8">Arylsulfatase A-like enzyme</fullName>
    </submittedName>
</protein>
<evidence type="ECO:0000259" key="7">
    <source>
        <dbReference type="Pfam" id="PF00884"/>
    </source>
</evidence>
<dbReference type="InterPro" id="IPR017850">
    <property type="entry name" value="Alkaline_phosphatase_core_sf"/>
</dbReference>
<proteinExistence type="inferred from homology"/>
<dbReference type="InterPro" id="IPR012251">
    <property type="entry name" value="GlcNAc_6-SO4ase"/>
</dbReference>
<feature type="compositionally biased region" description="Polar residues" evidence="5">
    <location>
        <begin position="30"/>
        <end position="46"/>
    </location>
</feature>
<dbReference type="InterPro" id="IPR000917">
    <property type="entry name" value="Sulfatase_N"/>
</dbReference>
<accession>A0ABT9NY15</accession>
<keyword evidence="3" id="KW-0378">Hydrolase</keyword>
<dbReference type="InterPro" id="IPR024607">
    <property type="entry name" value="Sulfatase_CS"/>
</dbReference>
<evidence type="ECO:0000256" key="1">
    <source>
        <dbReference type="ARBA" id="ARBA00008779"/>
    </source>
</evidence>
<dbReference type="PIRSF" id="PIRSF036666">
    <property type="entry name" value="G6S"/>
    <property type="match status" value="1"/>
</dbReference>
<dbReference type="Gene3D" id="3.40.720.10">
    <property type="entry name" value="Alkaline Phosphatase, subunit A"/>
    <property type="match status" value="1"/>
</dbReference>
<evidence type="ECO:0000256" key="4">
    <source>
        <dbReference type="ARBA" id="ARBA00023180"/>
    </source>
</evidence>
<keyword evidence="9" id="KW-1185">Reference proteome</keyword>
<feature type="domain" description="Sulfatase N-terminal" evidence="7">
    <location>
        <begin position="50"/>
        <end position="383"/>
    </location>
</feature>
<dbReference type="PROSITE" id="PS51257">
    <property type="entry name" value="PROKAR_LIPOPROTEIN"/>
    <property type="match status" value="1"/>
</dbReference>
<gene>
    <name evidence="8" type="ORF">J2S57_000793</name>
</gene>
<evidence type="ECO:0000313" key="9">
    <source>
        <dbReference type="Proteomes" id="UP001235712"/>
    </source>
</evidence>
<evidence type="ECO:0000256" key="5">
    <source>
        <dbReference type="SAM" id="MobiDB-lite"/>
    </source>
</evidence>
<reference evidence="8 9" key="1">
    <citation type="submission" date="2023-07" db="EMBL/GenBank/DDBJ databases">
        <title>Sequencing the genomes of 1000 actinobacteria strains.</title>
        <authorList>
            <person name="Klenk H.-P."/>
        </authorList>
    </citation>
    <scope>NUCLEOTIDE SEQUENCE [LARGE SCALE GENOMIC DNA]</scope>
    <source>
        <strain evidence="8 9">DSM 44388</strain>
    </source>
</reference>
<dbReference type="Pfam" id="PF00884">
    <property type="entry name" value="Sulfatase"/>
    <property type="match status" value="1"/>
</dbReference>
<evidence type="ECO:0000256" key="3">
    <source>
        <dbReference type="ARBA" id="ARBA00022801"/>
    </source>
</evidence>
<comment type="caution">
    <text evidence="8">The sequence shown here is derived from an EMBL/GenBank/DDBJ whole genome shotgun (WGS) entry which is preliminary data.</text>
</comment>